<keyword evidence="1" id="KW-1133">Transmembrane helix</keyword>
<evidence type="ECO:0000313" key="2">
    <source>
        <dbReference type="EMBL" id="DAD82225.1"/>
    </source>
</evidence>
<dbReference type="EMBL" id="BK014913">
    <property type="protein sequence ID" value="DAD82153.1"/>
    <property type="molecule type" value="Genomic_DNA"/>
</dbReference>
<keyword evidence="1" id="KW-0812">Transmembrane</keyword>
<proteinExistence type="predicted"/>
<evidence type="ECO:0000256" key="1">
    <source>
        <dbReference type="SAM" id="Phobius"/>
    </source>
</evidence>
<keyword evidence="1" id="KW-0472">Membrane</keyword>
<name>A0A8S5MIL9_9CAUD</name>
<protein>
    <submittedName>
        <fullName evidence="2">Uncharacterized protein</fullName>
    </submittedName>
</protein>
<sequence length="84" mass="9482">MRLMRVFSNPLSERNYSLCNRKNEPDTIFHHIRLIGSNCIQLVFLCCLFGSCFLGSSFLGSSFLCCGLLCCRFLIGSFLGSIFL</sequence>
<dbReference type="EMBL" id="BK014913">
    <property type="protein sequence ID" value="DAD82225.1"/>
    <property type="molecule type" value="Genomic_DNA"/>
</dbReference>
<reference evidence="2" key="1">
    <citation type="journal article" date="2021" name="Proc. Natl. Acad. Sci. U.S.A.">
        <title>A Catalog of Tens of Thousands of Viruses from Human Metagenomes Reveals Hidden Associations with Chronic Diseases.</title>
        <authorList>
            <person name="Tisza M.J."/>
            <person name="Buck C.B."/>
        </authorList>
    </citation>
    <scope>NUCLEOTIDE SEQUENCE</scope>
    <source>
        <strain evidence="2">CtwQg18</strain>
    </source>
</reference>
<feature type="transmembrane region" description="Helical" evidence="1">
    <location>
        <begin position="42"/>
        <end position="75"/>
    </location>
</feature>
<accession>A0A8S5MIL9</accession>
<organism evidence="2">
    <name type="scientific">Siphoviridae sp. ctwQg18</name>
    <dbReference type="NCBI Taxonomy" id="2826516"/>
    <lineage>
        <taxon>Viruses</taxon>
        <taxon>Duplodnaviria</taxon>
        <taxon>Heunggongvirae</taxon>
        <taxon>Uroviricota</taxon>
        <taxon>Caudoviricetes</taxon>
    </lineage>
</organism>